<evidence type="ECO:0000313" key="1">
    <source>
        <dbReference type="EMBL" id="AWM35072.1"/>
    </source>
</evidence>
<gene>
    <name evidence="1" type="ORF">DDQ68_21260</name>
</gene>
<protein>
    <submittedName>
        <fullName evidence="1">Uncharacterized protein</fullName>
    </submittedName>
</protein>
<sequence>MGLLTLATSCAGSYAPIRPDRIATYQASAAHAPVDFDYQFDVLRLHGNKKYVKKEAKRGYHVAAVRVTNNSGRELNFSRDLNLVYGDRPIAPVAGTAAAQDMKQGVAIYLLYLLLNFNVGGTKDARTGATTGGTFIPTGPFIAGGNMLGASQANRNMRREFEEFDLTNRTIKPGETVYGIMSLRETSVAPMRLELRPGTESTYVPAAAPVVLPAPMPAPPAATPRRDD</sequence>
<proteinExistence type="predicted"/>
<dbReference type="EMBL" id="CP029145">
    <property type="protein sequence ID" value="AWM35072.1"/>
    <property type="molecule type" value="Genomic_DNA"/>
</dbReference>
<dbReference type="AlphaFoldDB" id="A0A2Z3GSM6"/>
<reference evidence="2" key="1">
    <citation type="submission" date="2018-04" db="EMBL/GenBank/DDBJ databases">
        <title>Complete genome of Antarctic heterotrophic bacterium Hymenobacter nivis.</title>
        <authorList>
            <person name="Terashima M."/>
        </authorList>
    </citation>
    <scope>NUCLEOTIDE SEQUENCE [LARGE SCALE GENOMIC DNA]</scope>
    <source>
        <strain evidence="2">NBRC 111535</strain>
    </source>
</reference>
<dbReference type="OrthoDB" id="798271at2"/>
<keyword evidence="2" id="KW-1185">Reference proteome</keyword>
<organism evidence="1 2">
    <name type="scientific">Hymenobacter nivis</name>
    <dbReference type="NCBI Taxonomy" id="1850093"/>
    <lineage>
        <taxon>Bacteria</taxon>
        <taxon>Pseudomonadati</taxon>
        <taxon>Bacteroidota</taxon>
        <taxon>Cytophagia</taxon>
        <taxon>Cytophagales</taxon>
        <taxon>Hymenobacteraceae</taxon>
        <taxon>Hymenobacter</taxon>
    </lineage>
</organism>
<dbReference type="KEGG" id="hnv:DDQ68_21260"/>
<name>A0A2Z3GSM6_9BACT</name>
<dbReference type="Proteomes" id="UP000245999">
    <property type="component" value="Chromosome"/>
</dbReference>
<accession>A0A2Z3GSM6</accession>
<evidence type="ECO:0000313" key="2">
    <source>
        <dbReference type="Proteomes" id="UP000245999"/>
    </source>
</evidence>